<dbReference type="EMBL" id="BHGK01000001">
    <property type="protein sequence ID" value="GCA68138.1"/>
    <property type="molecule type" value="Genomic_DNA"/>
</dbReference>
<dbReference type="InterPro" id="IPR018212">
    <property type="entry name" value="Na/solute_symporter_CS"/>
</dbReference>
<dbReference type="InterPro" id="IPR038377">
    <property type="entry name" value="Na/Glc_symporter_sf"/>
</dbReference>
<dbReference type="InterPro" id="IPR011851">
    <property type="entry name" value="Na/Pro_symporter"/>
</dbReference>
<keyword evidence="16" id="KW-1185">Reference proteome</keyword>
<keyword evidence="11 14" id="KW-0739">Sodium transport</keyword>
<dbReference type="GO" id="GO:0005298">
    <property type="term" value="F:proline:sodium symporter activity"/>
    <property type="evidence" value="ECO:0007669"/>
    <property type="project" value="UniProtKB-UniRule"/>
</dbReference>
<evidence type="ECO:0000256" key="1">
    <source>
        <dbReference type="ARBA" id="ARBA00004651"/>
    </source>
</evidence>
<evidence type="ECO:0000256" key="9">
    <source>
        <dbReference type="ARBA" id="ARBA00023065"/>
    </source>
</evidence>
<dbReference type="PROSITE" id="PS00457">
    <property type="entry name" value="NA_SOLUT_SYMP_2"/>
    <property type="match status" value="1"/>
</dbReference>
<proteinExistence type="inferred from homology"/>
<evidence type="ECO:0000256" key="4">
    <source>
        <dbReference type="ARBA" id="ARBA00022475"/>
    </source>
</evidence>
<name>A0A391PAV4_9FIRM</name>
<dbReference type="InterPro" id="IPR050277">
    <property type="entry name" value="Sodium:Solute_Symporter"/>
</dbReference>
<dbReference type="Gene3D" id="1.20.1730.10">
    <property type="entry name" value="Sodium/glucose cotransporter"/>
    <property type="match status" value="1"/>
</dbReference>
<organism evidence="15 16">
    <name type="scientific">Mediterraneibacter butyricigenes</name>
    <dbReference type="NCBI Taxonomy" id="2316025"/>
    <lineage>
        <taxon>Bacteria</taxon>
        <taxon>Bacillati</taxon>
        <taxon>Bacillota</taxon>
        <taxon>Clostridia</taxon>
        <taxon>Lachnospirales</taxon>
        <taxon>Lachnospiraceae</taxon>
        <taxon>Mediterraneibacter</taxon>
    </lineage>
</organism>
<accession>A0A391PAV4</accession>
<evidence type="ECO:0000256" key="11">
    <source>
        <dbReference type="ARBA" id="ARBA00023201"/>
    </source>
</evidence>
<feature type="transmembrane region" description="Helical" evidence="14">
    <location>
        <begin position="7"/>
        <end position="24"/>
    </location>
</feature>
<feature type="transmembrane region" description="Helical" evidence="14">
    <location>
        <begin position="162"/>
        <end position="183"/>
    </location>
</feature>
<keyword evidence="5 14" id="KW-0812">Transmembrane</keyword>
<dbReference type="NCBIfam" id="TIGR00813">
    <property type="entry name" value="sss"/>
    <property type="match status" value="1"/>
</dbReference>
<protein>
    <recommendedName>
        <fullName evidence="14">Sodium/proline symporter</fullName>
    </recommendedName>
    <alternativeName>
        <fullName evidence="14">Proline permease</fullName>
    </alternativeName>
</protein>
<dbReference type="PROSITE" id="PS50283">
    <property type="entry name" value="NA_SOLUT_SYMP_3"/>
    <property type="match status" value="1"/>
</dbReference>
<dbReference type="PROSITE" id="PS00456">
    <property type="entry name" value="NA_SOLUT_SYMP_1"/>
    <property type="match status" value="1"/>
</dbReference>
<feature type="transmembrane region" description="Helical" evidence="14">
    <location>
        <begin position="330"/>
        <end position="351"/>
    </location>
</feature>
<reference evidence="16" key="1">
    <citation type="submission" date="2018-09" db="EMBL/GenBank/DDBJ databases">
        <title>Draft Genome Sequence of Mediterraneibacter sp. KCTC 15684.</title>
        <authorList>
            <person name="Kim J.S."/>
            <person name="Han K.I."/>
            <person name="Suh M.K."/>
            <person name="Lee K.C."/>
            <person name="Eom M.K."/>
            <person name="Lee J.H."/>
            <person name="Park S.H."/>
            <person name="Kang S.W."/>
            <person name="Park J.E."/>
            <person name="Oh B.S."/>
            <person name="Yu S.Y."/>
            <person name="Choi S.H."/>
            <person name="Lee D.H."/>
            <person name="Yoon H."/>
            <person name="Kim B."/>
            <person name="Yang S.J."/>
            <person name="Lee J.S."/>
        </authorList>
    </citation>
    <scope>NUCLEOTIDE SEQUENCE [LARGE SCALE GENOMIC DNA]</scope>
    <source>
        <strain evidence="16">KCTC 15684</strain>
    </source>
</reference>
<keyword evidence="7 14" id="KW-1133">Transmembrane helix</keyword>
<evidence type="ECO:0000256" key="6">
    <source>
        <dbReference type="ARBA" id="ARBA00022847"/>
    </source>
</evidence>
<feature type="transmembrane region" description="Helical" evidence="14">
    <location>
        <begin position="246"/>
        <end position="267"/>
    </location>
</feature>
<sequence>MTTAHLCIMLAIIIYLGCMLYVGYRCSKNNHDSADFYLGGRKLGPFVTAMSAEASDMSSWLLMGLPGLAYLTGIADAGWTAIGLAIGTYLNWRIVAKRIRRYTHIAGNSITLPSFFSNRYRDEKKILQSIGAIFIVIFFIPYTASGFAACGKLFSSLFGVKYLTAMVISAIVIVGYTALGGFLAASTTDFIQGIIMSIALLIVFVFGVNVAGGFDAVAEHAKSLPGYLTMFTTYDPVSGTEQPYPILNVLSMLAWGLGYFGMPHVLLRFMAIEDEEKLTLSRRVATTWVVISLAVAVTIGVVGLGMTTAGELPVLEGSNSETIIVQIANLLSQHGVIPALLAGIILAGILASTMSTADSQLLAASSSVSSDLLGSVLKKASGKKSTMFADRVTVLLIAVIAVFMARDPSSSVFNIVSFAWAGFGAVFGPVVLFALFWKRSNWQGALAGMVTGGAMVFIWKYLVRPMGGILDFYELLPAFLVSCVAIVFVSLVTAPPSKEIQDEFDRV</sequence>
<feature type="transmembrane region" description="Helical" evidence="14">
    <location>
        <begin position="444"/>
        <end position="463"/>
    </location>
</feature>
<gene>
    <name evidence="15" type="primary">opuE</name>
    <name evidence="15" type="ORF">KGMB01110_25740</name>
</gene>
<keyword evidence="14" id="KW-0029">Amino-acid transport</keyword>
<feature type="transmembrane region" description="Helical" evidence="14">
    <location>
        <begin position="190"/>
        <end position="214"/>
    </location>
</feature>
<keyword evidence="8 14" id="KW-0915">Sodium</keyword>
<dbReference type="PANTHER" id="PTHR48086">
    <property type="entry name" value="SODIUM/PROLINE SYMPORTER-RELATED"/>
    <property type="match status" value="1"/>
</dbReference>
<evidence type="ECO:0000256" key="7">
    <source>
        <dbReference type="ARBA" id="ARBA00022989"/>
    </source>
</evidence>
<dbReference type="NCBIfam" id="TIGR02121">
    <property type="entry name" value="Na_Pro_sym"/>
    <property type="match status" value="1"/>
</dbReference>
<feature type="transmembrane region" description="Helical" evidence="14">
    <location>
        <begin position="475"/>
        <end position="494"/>
    </location>
</feature>
<dbReference type="GO" id="GO:0015824">
    <property type="term" value="P:proline transport"/>
    <property type="evidence" value="ECO:0007669"/>
    <property type="project" value="UniProtKB-UniRule"/>
</dbReference>
<evidence type="ECO:0000256" key="5">
    <source>
        <dbReference type="ARBA" id="ARBA00022692"/>
    </source>
</evidence>
<evidence type="ECO:0000256" key="10">
    <source>
        <dbReference type="ARBA" id="ARBA00023136"/>
    </source>
</evidence>
<feature type="transmembrane region" description="Helical" evidence="14">
    <location>
        <begin position="288"/>
        <end position="310"/>
    </location>
</feature>
<evidence type="ECO:0000256" key="14">
    <source>
        <dbReference type="RuleBase" id="RU366012"/>
    </source>
</evidence>
<evidence type="ECO:0000256" key="13">
    <source>
        <dbReference type="RuleBase" id="RU362091"/>
    </source>
</evidence>
<comment type="catalytic activity">
    <reaction evidence="12">
        <text>L-proline(in) + Na(+)(in) = L-proline(out) + Na(+)(out)</text>
        <dbReference type="Rhea" id="RHEA:28967"/>
        <dbReference type="ChEBI" id="CHEBI:29101"/>
        <dbReference type="ChEBI" id="CHEBI:60039"/>
    </reaction>
</comment>
<feature type="transmembrane region" description="Helical" evidence="14">
    <location>
        <begin position="388"/>
        <end position="406"/>
    </location>
</feature>
<dbReference type="AlphaFoldDB" id="A0A391PAV4"/>
<evidence type="ECO:0000256" key="8">
    <source>
        <dbReference type="ARBA" id="ARBA00023053"/>
    </source>
</evidence>
<feature type="transmembrane region" description="Helical" evidence="14">
    <location>
        <begin position="412"/>
        <end position="437"/>
    </location>
</feature>
<dbReference type="GO" id="GO:0031402">
    <property type="term" value="F:sodium ion binding"/>
    <property type="evidence" value="ECO:0007669"/>
    <property type="project" value="UniProtKB-UniRule"/>
</dbReference>
<evidence type="ECO:0000256" key="12">
    <source>
        <dbReference type="ARBA" id="ARBA00033708"/>
    </source>
</evidence>
<comment type="similarity">
    <text evidence="2 13">Belongs to the sodium:solute symporter (SSF) (TC 2.A.21) family.</text>
</comment>
<dbReference type="Pfam" id="PF00474">
    <property type="entry name" value="SSF"/>
    <property type="match status" value="1"/>
</dbReference>
<feature type="transmembrane region" description="Helical" evidence="14">
    <location>
        <begin position="68"/>
        <end position="92"/>
    </location>
</feature>
<dbReference type="RefSeq" id="WP_119298790.1">
    <property type="nucleotide sequence ID" value="NZ_BHGK01000001.1"/>
</dbReference>
<comment type="caution">
    <text evidence="15">The sequence shown here is derived from an EMBL/GenBank/DDBJ whole genome shotgun (WGS) entry which is preliminary data.</text>
</comment>
<feature type="transmembrane region" description="Helical" evidence="14">
    <location>
        <begin position="126"/>
        <end position="142"/>
    </location>
</feature>
<evidence type="ECO:0000313" key="16">
    <source>
        <dbReference type="Proteomes" id="UP000265643"/>
    </source>
</evidence>
<dbReference type="PANTHER" id="PTHR48086:SF3">
    <property type="entry name" value="SODIUM_PROLINE SYMPORTER"/>
    <property type="match status" value="1"/>
</dbReference>
<dbReference type="Proteomes" id="UP000265643">
    <property type="component" value="Unassembled WGS sequence"/>
</dbReference>
<dbReference type="CDD" id="cd11475">
    <property type="entry name" value="SLC5sbd_PutP"/>
    <property type="match status" value="1"/>
</dbReference>
<keyword evidence="10 14" id="KW-0472">Membrane</keyword>
<keyword evidence="6 14" id="KW-0769">Symport</keyword>
<dbReference type="InterPro" id="IPR001734">
    <property type="entry name" value="Na/solute_symporter"/>
</dbReference>
<evidence type="ECO:0000313" key="15">
    <source>
        <dbReference type="EMBL" id="GCA68138.1"/>
    </source>
</evidence>
<evidence type="ECO:0000256" key="2">
    <source>
        <dbReference type="ARBA" id="ARBA00006434"/>
    </source>
</evidence>
<dbReference type="GO" id="GO:0005886">
    <property type="term" value="C:plasma membrane"/>
    <property type="evidence" value="ECO:0007669"/>
    <property type="project" value="UniProtKB-SubCell"/>
</dbReference>
<keyword evidence="3 14" id="KW-0813">Transport</keyword>
<keyword evidence="9 14" id="KW-0406">Ion transport</keyword>
<comment type="function">
    <text evidence="14">Catalyzes the sodium-dependent uptake of extracellular L-proline.</text>
</comment>
<keyword evidence="4 14" id="KW-1003">Cell membrane</keyword>
<comment type="subcellular location">
    <subcellularLocation>
        <location evidence="1 14">Cell membrane</location>
        <topology evidence="1 14">Multi-pass membrane protein</topology>
    </subcellularLocation>
</comment>
<evidence type="ECO:0000256" key="3">
    <source>
        <dbReference type="ARBA" id="ARBA00022448"/>
    </source>
</evidence>